<dbReference type="GO" id="GO:0016491">
    <property type="term" value="F:oxidoreductase activity"/>
    <property type="evidence" value="ECO:0007669"/>
    <property type="project" value="InterPro"/>
</dbReference>
<keyword evidence="7 11" id="KW-0521">NADP</keyword>
<evidence type="ECO:0000256" key="2">
    <source>
        <dbReference type="ARBA" id="ARBA00022490"/>
    </source>
</evidence>
<feature type="binding site" evidence="11">
    <location>
        <position position="225"/>
    </location>
    <ligand>
        <name>FMN</name>
        <dbReference type="ChEBI" id="CHEBI:58210"/>
    </ligand>
</feature>
<dbReference type="Gene3D" id="3.20.20.70">
    <property type="entry name" value="Aldolase class I"/>
    <property type="match status" value="1"/>
</dbReference>
<evidence type="ECO:0000256" key="3">
    <source>
        <dbReference type="ARBA" id="ARBA00022630"/>
    </source>
</evidence>
<dbReference type="EMBL" id="BOSE01000004">
    <property type="protein sequence ID" value="GIP16998.1"/>
    <property type="molecule type" value="Genomic_DNA"/>
</dbReference>
<dbReference type="InterPro" id="IPR011179">
    <property type="entry name" value="IPdP_isomerase"/>
</dbReference>
<dbReference type="GO" id="GO:0005737">
    <property type="term" value="C:cytoplasm"/>
    <property type="evidence" value="ECO:0007669"/>
    <property type="project" value="UniProtKB-SubCell"/>
</dbReference>
<comment type="cofactor">
    <cofactor evidence="1 11">
        <name>FMN</name>
        <dbReference type="ChEBI" id="CHEBI:58210"/>
    </cofactor>
</comment>
<comment type="cofactor">
    <cofactor evidence="11">
        <name>Mg(2+)</name>
        <dbReference type="ChEBI" id="CHEBI:18420"/>
    </cofactor>
</comment>
<feature type="binding site" evidence="11">
    <location>
        <position position="163"/>
    </location>
    <ligand>
        <name>substrate</name>
    </ligand>
</feature>
<evidence type="ECO:0000256" key="7">
    <source>
        <dbReference type="ARBA" id="ARBA00022857"/>
    </source>
</evidence>
<dbReference type="GO" id="GO:0070402">
    <property type="term" value="F:NADPH binding"/>
    <property type="evidence" value="ECO:0007669"/>
    <property type="project" value="UniProtKB-UniRule"/>
</dbReference>
<feature type="binding site" evidence="11">
    <location>
        <position position="128"/>
    </location>
    <ligand>
        <name>FMN</name>
        <dbReference type="ChEBI" id="CHEBI:58210"/>
    </ligand>
</feature>
<dbReference type="EC" id="5.3.3.2" evidence="11"/>
<accession>A0A919YUB5</accession>
<feature type="binding site" evidence="11">
    <location>
        <position position="164"/>
    </location>
    <ligand>
        <name>Mg(2+)</name>
        <dbReference type="ChEBI" id="CHEBI:18420"/>
    </ligand>
</feature>
<feature type="binding site" evidence="11">
    <location>
        <position position="69"/>
    </location>
    <ligand>
        <name>FMN</name>
        <dbReference type="ChEBI" id="CHEBI:58210"/>
    </ligand>
</feature>
<comment type="subcellular location">
    <subcellularLocation>
        <location evidence="11">Cytoplasm</location>
    </subcellularLocation>
</comment>
<dbReference type="AlphaFoldDB" id="A0A919YUB5"/>
<evidence type="ECO:0000256" key="10">
    <source>
        <dbReference type="ARBA" id="ARBA00025810"/>
    </source>
</evidence>
<evidence type="ECO:0000256" key="9">
    <source>
        <dbReference type="ARBA" id="ARBA00023235"/>
    </source>
</evidence>
<gene>
    <name evidence="11 13" type="primary">fni</name>
    <name evidence="13" type="ORF">J40TS1_26400</name>
</gene>
<dbReference type="CDD" id="cd02811">
    <property type="entry name" value="IDI-2_FMN"/>
    <property type="match status" value="1"/>
</dbReference>
<dbReference type="GO" id="GO:0000287">
    <property type="term" value="F:magnesium ion binding"/>
    <property type="evidence" value="ECO:0007669"/>
    <property type="project" value="UniProtKB-UniRule"/>
</dbReference>
<keyword evidence="3 11" id="KW-0285">Flavoprotein</keyword>
<feature type="binding site" evidence="11">
    <location>
        <begin position="100"/>
        <end position="102"/>
    </location>
    <ligand>
        <name>substrate</name>
    </ligand>
</feature>
<reference evidence="13" key="1">
    <citation type="submission" date="2021-03" db="EMBL/GenBank/DDBJ databases">
        <title>Antimicrobial resistance genes in bacteria isolated from Japanese honey, and their potential for conferring macrolide and lincosamide resistance in the American foulbrood pathogen Paenibacillus larvae.</title>
        <authorList>
            <person name="Okamoto M."/>
            <person name="Kumagai M."/>
            <person name="Kanamori H."/>
            <person name="Takamatsu D."/>
        </authorList>
    </citation>
    <scope>NUCLEOTIDE SEQUENCE</scope>
    <source>
        <strain evidence="13">J40TS1</strain>
    </source>
</reference>
<dbReference type="RefSeq" id="WP_246563511.1">
    <property type="nucleotide sequence ID" value="NZ_BOSE01000004.1"/>
</dbReference>
<dbReference type="PANTHER" id="PTHR43665">
    <property type="entry name" value="ISOPENTENYL-DIPHOSPHATE DELTA-ISOMERASE"/>
    <property type="match status" value="1"/>
</dbReference>
<feature type="binding site" evidence="11">
    <location>
        <position position="100"/>
    </location>
    <ligand>
        <name>FMN</name>
        <dbReference type="ChEBI" id="CHEBI:58210"/>
    </ligand>
</feature>
<comment type="caution">
    <text evidence="11">Lacks conserved residue(s) required for the propagation of feature annotation.</text>
</comment>
<keyword evidence="2 11" id="KW-0963">Cytoplasm</keyword>
<comment type="function">
    <text evidence="11">Involved in the biosynthesis of isoprenoids. Catalyzes the 1,3-allylic rearrangement of the homoallylic substrate isopentenyl (IPP) to its allylic isomer, dimethylallyl diphosphate (DMAPP).</text>
</comment>
<comment type="similarity">
    <text evidence="11">Belongs to the IPP isomerase type 2 family.</text>
</comment>
<sequence>MNQHNDQTVKRKDEHISICLEQPVQGQGITTGLEKWKFKHLSLPEINFSDIDLSTTLFGKQVATPLLISSMTGGTEQANRINQTLAAAAEQRGWSLGLGSMRVAIEHPELAYSFQLRSYAPTIPIIANLGLVSLNYGIGIEQCRQVVALAEADALVFHMNSLQEVFQPEGDTNFAGLLRKLEAVIARLEVPVGVKEVGWGIDAEVRDRMLAIGVQFIDVAGAGGTSWSQVEHYRTRSAIQRAAATSFADWGIPTADCLLELRDGMQQHTLIGSGGLHTGIDAAKVLALGADAAGFGRTLLSHAVAAEDGQAINERLATIEYELKAAMFGIGARTIAQLQRNQRLIAH</sequence>
<dbReference type="InterPro" id="IPR000262">
    <property type="entry name" value="FMN-dep_DH"/>
</dbReference>
<dbReference type="NCBIfam" id="TIGR02151">
    <property type="entry name" value="IPP_isom_2"/>
    <property type="match status" value="1"/>
</dbReference>
<evidence type="ECO:0000256" key="1">
    <source>
        <dbReference type="ARBA" id="ARBA00001917"/>
    </source>
</evidence>
<feature type="binding site" evidence="11">
    <location>
        <begin position="11"/>
        <end position="12"/>
    </location>
    <ligand>
        <name>substrate</name>
    </ligand>
</feature>
<comment type="cofactor">
    <cofactor evidence="11">
        <name>NADPH</name>
        <dbReference type="ChEBI" id="CHEBI:57783"/>
    </cofactor>
</comment>
<dbReference type="HAMAP" id="MF_00354">
    <property type="entry name" value="Idi_2"/>
    <property type="match status" value="1"/>
</dbReference>
<comment type="catalytic activity">
    <reaction evidence="11">
        <text>isopentenyl diphosphate = dimethylallyl diphosphate</text>
        <dbReference type="Rhea" id="RHEA:23284"/>
        <dbReference type="ChEBI" id="CHEBI:57623"/>
        <dbReference type="ChEBI" id="CHEBI:128769"/>
        <dbReference type="EC" id="5.3.3.2"/>
    </reaction>
</comment>
<dbReference type="PIRSF" id="PIRSF003314">
    <property type="entry name" value="IPP_isomerase"/>
    <property type="match status" value="1"/>
</dbReference>
<dbReference type="Proteomes" id="UP000683139">
    <property type="component" value="Unassembled WGS sequence"/>
</dbReference>
<dbReference type="SUPFAM" id="SSF51395">
    <property type="entry name" value="FMN-linked oxidoreductases"/>
    <property type="match status" value="1"/>
</dbReference>
<evidence type="ECO:0000256" key="11">
    <source>
        <dbReference type="HAMAP-Rule" id="MF_00354"/>
    </source>
</evidence>
<keyword evidence="9 11" id="KW-0413">Isomerase</keyword>
<evidence type="ECO:0000256" key="6">
    <source>
        <dbReference type="ARBA" id="ARBA00022842"/>
    </source>
</evidence>
<dbReference type="PANTHER" id="PTHR43665:SF1">
    <property type="entry name" value="ISOPENTENYL-DIPHOSPHATE DELTA-ISOMERASE"/>
    <property type="match status" value="1"/>
</dbReference>
<proteinExistence type="inferred from homology"/>
<evidence type="ECO:0000256" key="8">
    <source>
        <dbReference type="ARBA" id="ARBA00023229"/>
    </source>
</evidence>
<feature type="binding site" evidence="11">
    <location>
        <position position="195"/>
    </location>
    <ligand>
        <name>FMN</name>
        <dbReference type="ChEBI" id="CHEBI:58210"/>
    </ligand>
</feature>
<keyword evidence="8 11" id="KW-0414">Isoprene biosynthesis</keyword>
<dbReference type="GO" id="GO:0004452">
    <property type="term" value="F:isopentenyl-diphosphate delta-isomerase activity"/>
    <property type="evidence" value="ECO:0007669"/>
    <property type="project" value="UniProtKB-UniRule"/>
</dbReference>
<feature type="domain" description="FMN-dependent dehydrogenase" evidence="12">
    <location>
        <begin position="179"/>
        <end position="341"/>
    </location>
</feature>
<protein>
    <recommendedName>
        <fullName evidence="11">Isopentenyl-diphosphate delta-isomerase</fullName>
        <shortName evidence="11">IPP isomerase</shortName>
        <ecNumber evidence="11">5.3.3.2</ecNumber>
    </recommendedName>
    <alternativeName>
        <fullName evidence="11">Isopentenyl diphosphate:dimethylallyl diphosphate isomerase</fullName>
    </alternativeName>
    <alternativeName>
        <fullName evidence="11">Isopentenyl pyrophosphate isomerase</fullName>
    </alternativeName>
    <alternativeName>
        <fullName evidence="11">Type 2 isopentenyl diphosphate isomerase</fullName>
        <shortName evidence="11">IDI-2</shortName>
    </alternativeName>
</protein>
<evidence type="ECO:0000259" key="12">
    <source>
        <dbReference type="Pfam" id="PF01070"/>
    </source>
</evidence>
<comment type="subunit">
    <text evidence="10 11">Homooctamer. Dimer of tetramers.</text>
</comment>
<dbReference type="GO" id="GO:0010181">
    <property type="term" value="F:FMN binding"/>
    <property type="evidence" value="ECO:0007669"/>
    <property type="project" value="UniProtKB-UniRule"/>
</dbReference>
<evidence type="ECO:0000256" key="4">
    <source>
        <dbReference type="ARBA" id="ARBA00022643"/>
    </source>
</evidence>
<dbReference type="Pfam" id="PF01070">
    <property type="entry name" value="FMN_dh"/>
    <property type="match status" value="1"/>
</dbReference>
<organism evidence="13 14">
    <name type="scientific">Paenibacillus montaniterrae</name>
    <dbReference type="NCBI Taxonomy" id="429341"/>
    <lineage>
        <taxon>Bacteria</taxon>
        <taxon>Bacillati</taxon>
        <taxon>Bacillota</taxon>
        <taxon>Bacilli</taxon>
        <taxon>Bacillales</taxon>
        <taxon>Paenibacillaceae</taxon>
        <taxon>Paenibacillus</taxon>
    </lineage>
</organism>
<evidence type="ECO:0000313" key="13">
    <source>
        <dbReference type="EMBL" id="GIP16998.1"/>
    </source>
</evidence>
<feature type="binding site" evidence="11">
    <location>
        <begin position="70"/>
        <end position="72"/>
    </location>
    <ligand>
        <name>FMN</name>
        <dbReference type="ChEBI" id="CHEBI:58210"/>
    </ligand>
</feature>
<keyword evidence="5 11" id="KW-0479">Metal-binding</keyword>
<comment type="caution">
    <text evidence="13">The sequence shown here is derived from an EMBL/GenBank/DDBJ whole genome shotgun (WGS) entry which is preliminary data.</text>
</comment>
<keyword evidence="4 11" id="KW-0288">FMN</keyword>
<dbReference type="GO" id="GO:0008299">
    <property type="term" value="P:isoprenoid biosynthetic process"/>
    <property type="evidence" value="ECO:0007669"/>
    <property type="project" value="UniProtKB-UniRule"/>
</dbReference>
<evidence type="ECO:0000256" key="5">
    <source>
        <dbReference type="ARBA" id="ARBA00022723"/>
    </source>
</evidence>
<dbReference type="InterPro" id="IPR013785">
    <property type="entry name" value="Aldolase_TIM"/>
</dbReference>
<keyword evidence="6 11" id="KW-0460">Magnesium</keyword>
<evidence type="ECO:0000313" key="14">
    <source>
        <dbReference type="Proteomes" id="UP000683139"/>
    </source>
</evidence>
<keyword evidence="14" id="KW-1185">Reference proteome</keyword>
<name>A0A919YUB5_9BACL</name>